<feature type="chain" id="PRO_5031215821" evidence="2">
    <location>
        <begin position="24"/>
        <end position="839"/>
    </location>
</feature>
<reference evidence="5 6" key="1">
    <citation type="submission" date="2020-05" db="EMBL/GenBank/DDBJ databases">
        <title>Bremerella alba sp. nov., a novel planctomycete isolated from the surface of the macroalga Fucus spiralis.</title>
        <authorList>
            <person name="Godinho O."/>
            <person name="Botelho R."/>
            <person name="Albuquerque L."/>
            <person name="Wiegand S."/>
            <person name="Da Costa M.S."/>
            <person name="Lobo-Da-Cunha A."/>
            <person name="Jogler C."/>
            <person name="Lage O.M."/>
        </authorList>
    </citation>
    <scope>NUCLEOTIDE SEQUENCE [LARGE SCALE GENOMIC DNA]</scope>
    <source>
        <strain evidence="5 6">FF15</strain>
    </source>
</reference>
<keyword evidence="2" id="KW-0732">Signal</keyword>
<dbReference type="SUPFAM" id="SSF53474">
    <property type="entry name" value="alpha/beta-Hydrolases"/>
    <property type="match status" value="1"/>
</dbReference>
<proteinExistence type="predicted"/>
<dbReference type="RefSeq" id="WP_207398846.1">
    <property type="nucleotide sequence ID" value="NZ_JABRWO010000015.1"/>
</dbReference>
<dbReference type="Pfam" id="PF00326">
    <property type="entry name" value="Peptidase_S9"/>
    <property type="match status" value="1"/>
</dbReference>
<evidence type="ECO:0000313" key="5">
    <source>
        <dbReference type="EMBL" id="MBA2117467.1"/>
    </source>
</evidence>
<feature type="signal peptide" evidence="2">
    <location>
        <begin position="1"/>
        <end position="23"/>
    </location>
</feature>
<protein>
    <submittedName>
        <fullName evidence="5">Uncharacterized protein</fullName>
    </submittedName>
</protein>
<feature type="domain" description="Peptidase S9 prolyl oligopeptidase catalytic" evidence="3">
    <location>
        <begin position="645"/>
        <end position="827"/>
    </location>
</feature>
<evidence type="ECO:0000259" key="4">
    <source>
        <dbReference type="Pfam" id="PF00930"/>
    </source>
</evidence>
<feature type="compositionally biased region" description="Basic residues" evidence="1">
    <location>
        <begin position="249"/>
        <end position="263"/>
    </location>
</feature>
<dbReference type="GO" id="GO:0008236">
    <property type="term" value="F:serine-type peptidase activity"/>
    <property type="evidence" value="ECO:0007669"/>
    <property type="project" value="InterPro"/>
</dbReference>
<dbReference type="Proteomes" id="UP000551616">
    <property type="component" value="Unassembled WGS sequence"/>
</dbReference>
<keyword evidence="6" id="KW-1185">Reference proteome</keyword>
<dbReference type="PANTHER" id="PTHR11731">
    <property type="entry name" value="PROTEASE FAMILY S9B,C DIPEPTIDYL-PEPTIDASE IV-RELATED"/>
    <property type="match status" value="1"/>
</dbReference>
<dbReference type="Pfam" id="PF00930">
    <property type="entry name" value="DPPIV_N"/>
    <property type="match status" value="1"/>
</dbReference>
<organism evidence="5 6">
    <name type="scientific">Bremerella alba</name>
    <dbReference type="NCBI Taxonomy" id="980252"/>
    <lineage>
        <taxon>Bacteria</taxon>
        <taxon>Pseudomonadati</taxon>
        <taxon>Planctomycetota</taxon>
        <taxon>Planctomycetia</taxon>
        <taxon>Pirellulales</taxon>
        <taxon>Pirellulaceae</taxon>
        <taxon>Bremerella</taxon>
    </lineage>
</organism>
<accession>A0A7V9A9H7</accession>
<dbReference type="InterPro" id="IPR002469">
    <property type="entry name" value="Peptidase_S9B_N"/>
</dbReference>
<sequence length="839" mass="95251">MTLALRTCLLATLLFASAGALFAQGTAADYQRMQQLSRMTSGKVFRDQVKPNWLPGGDHFWYRVRTGPSEHEFIFVDAKKGQREPAFDHGKLAQQLGQQLKKEILPTRLPFEQIQISEDFQRVIFQVKGETFQIDRKEQSLTRLDQPAERLLSSMPAFQRPYPSTDKGGEVTLKVVNETNDAVKLFWIDRDGQPVFYSEIAGSKQLEQGTFAGHVWLVLNNQGQALSVYEAVDRVSVLKVDGKQVRDLPRRRRRGDRGARTRRTSPDGKWTASIVDHNVVIHSQDSDDPIRLTTDGTASKFLSDRFHWSPDSKRLIAMEVTPGQGREVTIIETSPEDQLQPKVHTFGYDKPGDKIRQEWPRLFDLEKLEEISLDRSLFENPFATSKASWQADSSEFRFLFNQRGHQAIRVLGIQPDGNVRTIVEETSETFIDYTNKIHYDAEPTENELIWTSQRSGWNHLYLVDATQAEIKHPITQGEWVVREVERVDRDQRQIWFTAGGIVAGQDPYYLHHCRVNFDGTGLTILTEGDGTHKINYSPDGRYLIDEYSRVDLPPVHTLRKVEDGSLVCELEQGEVSSLLETGWKMTERFAAKGRDGKTDIYGVIYFPTNYDPAKKYPVIEYIYAGPHSAFVPKTFSVQSHKRETSELGFIVVQIDGMGTNHRGKAFHDICWKNLSDSGFPDRIAWMKAAAKKFPSMDISRVGIYGGSAGGQSALSALLSYGDFYDAAVADCGCHDNRMDKIWWNEQWMGWPIDDSYAQNSNVTHAHKLQGDLFLIVGEMDTNVDPASTMQVVNALVKADKDFDLLVMPGKGHGIGSGRYGMRRTRDFFVRKLYGTEPRR</sequence>
<gene>
    <name evidence="5" type="ORF">HOV93_46660</name>
</gene>
<evidence type="ECO:0000313" key="6">
    <source>
        <dbReference type="Proteomes" id="UP000551616"/>
    </source>
</evidence>
<dbReference type="Gene3D" id="2.140.10.30">
    <property type="entry name" value="Dipeptidylpeptidase IV, N-terminal domain"/>
    <property type="match status" value="1"/>
</dbReference>
<dbReference type="Gene3D" id="3.40.50.1820">
    <property type="entry name" value="alpha/beta hydrolase"/>
    <property type="match status" value="1"/>
</dbReference>
<dbReference type="InterPro" id="IPR001375">
    <property type="entry name" value="Peptidase_S9_cat"/>
</dbReference>
<feature type="region of interest" description="Disordered" evidence="1">
    <location>
        <begin position="248"/>
        <end position="269"/>
    </location>
</feature>
<dbReference type="GO" id="GO:0006508">
    <property type="term" value="P:proteolysis"/>
    <property type="evidence" value="ECO:0007669"/>
    <property type="project" value="InterPro"/>
</dbReference>
<dbReference type="PANTHER" id="PTHR11731:SF118">
    <property type="entry name" value="BLR1971 PROTEIN"/>
    <property type="match status" value="1"/>
</dbReference>
<dbReference type="AlphaFoldDB" id="A0A7V9A9H7"/>
<dbReference type="EMBL" id="JABRWO010000015">
    <property type="protein sequence ID" value="MBA2117467.1"/>
    <property type="molecule type" value="Genomic_DNA"/>
</dbReference>
<dbReference type="SUPFAM" id="SSF82171">
    <property type="entry name" value="DPP6 N-terminal domain-like"/>
    <property type="match status" value="1"/>
</dbReference>
<dbReference type="InterPro" id="IPR029058">
    <property type="entry name" value="AB_hydrolase_fold"/>
</dbReference>
<feature type="domain" description="Dipeptidylpeptidase IV N-terminal" evidence="4">
    <location>
        <begin position="256"/>
        <end position="554"/>
    </location>
</feature>
<evidence type="ECO:0000259" key="3">
    <source>
        <dbReference type="Pfam" id="PF00326"/>
    </source>
</evidence>
<evidence type="ECO:0000256" key="1">
    <source>
        <dbReference type="SAM" id="MobiDB-lite"/>
    </source>
</evidence>
<dbReference type="InterPro" id="IPR050278">
    <property type="entry name" value="Serine_Prot_S9B/DPPIV"/>
</dbReference>
<evidence type="ECO:0000256" key="2">
    <source>
        <dbReference type="SAM" id="SignalP"/>
    </source>
</evidence>
<comment type="caution">
    <text evidence="5">The sequence shown here is derived from an EMBL/GenBank/DDBJ whole genome shotgun (WGS) entry which is preliminary data.</text>
</comment>
<name>A0A7V9A9H7_9BACT</name>